<dbReference type="RefSeq" id="XP_075089454.1">
    <property type="nucleotide sequence ID" value="XM_075233353.1"/>
</dbReference>
<dbReference type="Proteomes" id="UP000790787">
    <property type="component" value="Chromosome 16"/>
</dbReference>
<gene>
    <name evidence="2" type="primary">LOC107807301</name>
</gene>
<reference evidence="2" key="2">
    <citation type="submission" date="2025-08" db="UniProtKB">
        <authorList>
            <consortium name="RefSeq"/>
        </authorList>
    </citation>
    <scope>IDENTIFICATION</scope>
    <source>
        <tissue evidence="2">Leaf</tissue>
    </source>
</reference>
<protein>
    <submittedName>
        <fullName evidence="2">L10-interacting MYB domain-containing protein isoform X1</fullName>
    </submittedName>
</protein>
<proteinExistence type="predicted"/>
<keyword evidence="1" id="KW-1185">Reference proteome</keyword>
<accession>A0AC58SWV6</accession>
<evidence type="ECO:0000313" key="2">
    <source>
        <dbReference type="RefSeq" id="XP_075089454.1"/>
    </source>
</evidence>
<reference evidence="1" key="1">
    <citation type="journal article" date="2014" name="Nat. Commun.">
        <title>The tobacco genome sequence and its comparison with those of tomato and potato.</title>
        <authorList>
            <person name="Sierro N."/>
            <person name="Battey J.N."/>
            <person name="Ouadi S."/>
            <person name="Bakaher N."/>
            <person name="Bovet L."/>
            <person name="Willig A."/>
            <person name="Goepfert S."/>
            <person name="Peitsch M.C."/>
            <person name="Ivanov N.V."/>
        </authorList>
    </citation>
    <scope>NUCLEOTIDE SEQUENCE [LARGE SCALE GENOMIC DNA]</scope>
</reference>
<evidence type="ECO:0000313" key="1">
    <source>
        <dbReference type="Proteomes" id="UP000790787"/>
    </source>
</evidence>
<name>A0AC58SWV6_TOBAC</name>
<sequence>MFAAAFGLKNRKHCHDSFFYLFITCFSMHTYKIMSKKVTQDNNSEKAKWDAKITELFLNLCVEEITAGNRPGTHFSRIGWSNLEQKFNDKTGKNYDKTKLKNKWDSLKLIWKDWDTLVGKETGLGWDCEKKMVQASVEWWSRKIKESPNVEKFRDKGLQCRELMEICFKDVVATGEHAWAPSSGVLPDNILGSNWFQPEKQFEFETPTSNEELIMEDDLRSNTGEGLDHINLEEPEVTEKRETNESGDKTKKRKASSITTEKEKSKVSTSLRITSSIERIAEAVELRSAIIVGSKDTPLSIKSVMDVVRNLPGMIIGSDLWWKASMLLVKQSMREMFLAQEDPELQLLWLEKMFELHKD</sequence>
<organism evidence="1 2">
    <name type="scientific">Nicotiana tabacum</name>
    <name type="common">Common tobacco</name>
    <dbReference type="NCBI Taxonomy" id="4097"/>
    <lineage>
        <taxon>Eukaryota</taxon>
        <taxon>Viridiplantae</taxon>
        <taxon>Streptophyta</taxon>
        <taxon>Embryophyta</taxon>
        <taxon>Tracheophyta</taxon>
        <taxon>Spermatophyta</taxon>
        <taxon>Magnoliopsida</taxon>
        <taxon>eudicotyledons</taxon>
        <taxon>Gunneridae</taxon>
        <taxon>Pentapetalae</taxon>
        <taxon>asterids</taxon>
        <taxon>lamiids</taxon>
        <taxon>Solanales</taxon>
        <taxon>Solanaceae</taxon>
        <taxon>Nicotianoideae</taxon>
        <taxon>Nicotianeae</taxon>
        <taxon>Nicotiana</taxon>
    </lineage>
</organism>